<organism evidence="2 3">
    <name type="scientific">Apiospora kogelbergensis</name>
    <dbReference type="NCBI Taxonomy" id="1337665"/>
    <lineage>
        <taxon>Eukaryota</taxon>
        <taxon>Fungi</taxon>
        <taxon>Dikarya</taxon>
        <taxon>Ascomycota</taxon>
        <taxon>Pezizomycotina</taxon>
        <taxon>Sordariomycetes</taxon>
        <taxon>Xylariomycetidae</taxon>
        <taxon>Amphisphaeriales</taxon>
        <taxon>Apiosporaceae</taxon>
        <taxon>Apiospora</taxon>
    </lineage>
</organism>
<evidence type="ECO:0000259" key="1">
    <source>
        <dbReference type="Pfam" id="PF07985"/>
    </source>
</evidence>
<dbReference type="PANTHER" id="PTHR42080">
    <property type="entry name" value="SRR1 DOMAIN-CONTAINING PROTEIN"/>
    <property type="match status" value="1"/>
</dbReference>
<protein>
    <recommendedName>
        <fullName evidence="1">SRR1-like domain-containing protein</fullName>
    </recommendedName>
</protein>
<gene>
    <name evidence="2" type="ORF">PG999_014518</name>
</gene>
<proteinExistence type="predicted"/>
<dbReference type="EMBL" id="JAQQWP010000012">
    <property type="protein sequence ID" value="KAK8092931.1"/>
    <property type="molecule type" value="Genomic_DNA"/>
</dbReference>
<reference evidence="2 3" key="1">
    <citation type="submission" date="2023-01" db="EMBL/GenBank/DDBJ databases">
        <title>Analysis of 21 Apiospora genomes using comparative genomics revels a genus with tremendous synthesis potential of carbohydrate active enzymes and secondary metabolites.</title>
        <authorList>
            <person name="Sorensen T."/>
        </authorList>
    </citation>
    <scope>NUCLEOTIDE SEQUENCE [LARGE SCALE GENOMIC DNA]</scope>
    <source>
        <strain evidence="2 3">CBS 117206</strain>
    </source>
</reference>
<dbReference type="AlphaFoldDB" id="A0AAW0Q4G1"/>
<dbReference type="Proteomes" id="UP001392437">
    <property type="component" value="Unassembled WGS sequence"/>
</dbReference>
<dbReference type="InterPro" id="IPR012942">
    <property type="entry name" value="SRR1-like"/>
</dbReference>
<name>A0AAW0Q4G1_9PEZI</name>
<dbReference type="PANTHER" id="PTHR42080:SF3">
    <property type="entry name" value="SRR1-LIKE DOMAIN-CONTAINING PROTEIN"/>
    <property type="match status" value="1"/>
</dbReference>
<evidence type="ECO:0000313" key="2">
    <source>
        <dbReference type="EMBL" id="KAK8092931.1"/>
    </source>
</evidence>
<keyword evidence="3" id="KW-1185">Reference proteome</keyword>
<comment type="caution">
    <text evidence="2">The sequence shown here is derived from an EMBL/GenBank/DDBJ whole genome shotgun (WGS) entry which is preliminary data.</text>
</comment>
<dbReference type="Pfam" id="PF07985">
    <property type="entry name" value="SRR1"/>
    <property type="match status" value="1"/>
</dbReference>
<sequence>MSKNNEELLLFWRQSSQRAAELYESGTKFWNKTDLRDIEDQLSTEAREFTVQSINGDPVSTPNIMFGARGPIWKPKVGFRHYWHMVHEQPNDPPETYHCSYLVRWINQVDLDFMSTIGNAESIFKKKRDSWNKSASCQMLRSQLAQLLGNKKVTKVICFGLGDMCRQPPEGWGDLLLVGMIQHSVALTIAEVCRDRGSSDVQLLAQDPEYSEPAKELLQKNDFTIVGQFGAAGFAEIDDETVVFSAFVSAPLKQIIADIARPAIITCVEISMEKWGLMQSIQSMLSMLKRLLKRLLNVDVFH</sequence>
<feature type="domain" description="SRR1-like" evidence="1">
    <location>
        <begin position="142"/>
        <end position="274"/>
    </location>
</feature>
<evidence type="ECO:0000313" key="3">
    <source>
        <dbReference type="Proteomes" id="UP001392437"/>
    </source>
</evidence>
<accession>A0AAW0Q4G1</accession>